<reference evidence="1 2" key="1">
    <citation type="journal article" date="2020" name="Phytopathology">
        <title>Genome Sequence Resources of Colletotrichum truncatum, C. plurivorum, C. musicola, and C. sojae: Four Species Pathogenic to Soybean (Glycine max).</title>
        <authorList>
            <person name="Rogerio F."/>
            <person name="Boufleur T.R."/>
            <person name="Ciampi-Guillardi M."/>
            <person name="Sukno S.A."/>
            <person name="Thon M.R."/>
            <person name="Massola Junior N.S."/>
            <person name="Baroncelli R."/>
        </authorList>
    </citation>
    <scope>NUCLEOTIDE SEQUENCE [LARGE SCALE GENOMIC DNA]</scope>
    <source>
        <strain evidence="1 2">CMES1059</strain>
    </source>
</reference>
<sequence>MPAPGDQHSNWENPFEEPQKRMSEYTAQEIATLQSRLEKQLGPEYISARAGPSGQKVHYIAAEKCIALANEVFGFNGWSSSIQNIQVDFVDEHPQTMKISLGLSVIVRVTLRDGTFHEDIGYGHIENCKGKAAAFEKAKKEGTTDALKRALRNFGNVLGNCIYDKDYLSKVTKLKVGPTKFNEGELHRHSDFAAKKDEGKAPALPPAAIKQETTADSLEDLLGDFDEADFAVVESDHPDEVVLPSAPTGPNDRAGSVAQAPVPQHMQNSNRPLGRSTSAGNLGRPPQTPNQAHSRPQPPAAYGNRPQAPNHPRAPANPTAPSAPSAPPNNGNMVTPGGGNPAEPIAFFSARAVQQIPDSALQGTNADTPLMMPAGQQAFNPKAESPSIRKTPGIDHSSSKPLSRTGQHVPPSTQQQTETSKGSGFTPVRPANAGPAGASMANPQFSQARRIGAPGGPGSPLANRGSYRPPTMKRPLQQDSGAGRPALADVSNNGTTTTPAGGVALDPKRQKMA</sequence>
<evidence type="ECO:0000313" key="2">
    <source>
        <dbReference type="Proteomes" id="UP000805649"/>
    </source>
</evidence>
<protein>
    <submittedName>
        <fullName evidence="1">Recombination protein rad52</fullName>
    </submittedName>
</protein>
<evidence type="ECO:0000313" key="1">
    <source>
        <dbReference type="EMBL" id="KAL0942684.1"/>
    </source>
</evidence>
<name>A0ACC3ZF39_COLTU</name>
<organism evidence="1 2">
    <name type="scientific">Colletotrichum truncatum</name>
    <name type="common">Anthracnose fungus</name>
    <name type="synonym">Colletotrichum capsici</name>
    <dbReference type="NCBI Taxonomy" id="5467"/>
    <lineage>
        <taxon>Eukaryota</taxon>
        <taxon>Fungi</taxon>
        <taxon>Dikarya</taxon>
        <taxon>Ascomycota</taxon>
        <taxon>Pezizomycotina</taxon>
        <taxon>Sordariomycetes</taxon>
        <taxon>Hypocreomycetidae</taxon>
        <taxon>Glomerellales</taxon>
        <taxon>Glomerellaceae</taxon>
        <taxon>Colletotrichum</taxon>
        <taxon>Colletotrichum truncatum species complex</taxon>
    </lineage>
</organism>
<dbReference type="Proteomes" id="UP000805649">
    <property type="component" value="Unassembled WGS sequence"/>
</dbReference>
<gene>
    <name evidence="1" type="ORF">CTRU02_200570</name>
</gene>
<comment type="caution">
    <text evidence="1">The sequence shown here is derived from an EMBL/GenBank/DDBJ whole genome shotgun (WGS) entry which is preliminary data.</text>
</comment>
<accession>A0ACC3ZF39</accession>
<dbReference type="EMBL" id="VUJX02000001">
    <property type="protein sequence ID" value="KAL0942684.1"/>
    <property type="molecule type" value="Genomic_DNA"/>
</dbReference>
<proteinExistence type="predicted"/>
<keyword evidence="2" id="KW-1185">Reference proteome</keyword>